<dbReference type="RefSeq" id="WP_155656795.1">
    <property type="nucleotide sequence ID" value="NZ_WOBN01000064.1"/>
</dbReference>
<sequence>MNELLDAVKSAPKVIEKAYSDGVSDTLQEASKIGVDAVKTIRLALFPMQFTAMAQDRLSRYISRAMMAVPEDDRISPPESLILPIADRLKYQEEENPLTDVYLNLLSRAMDKERIGEAHPAFINIINQLSPDEVLLLNQIGKKEYFLLIKLDGLVEAYSPVAVSNYVESLDLNGSIKSLIIKHAFVRDSIAQPELLPTFLEHIASLGLAIYDVRFLEEGEFKQLKDKIKYPYNYIQRMHFTKFGELFFQACINCEKFA</sequence>
<evidence type="ECO:0000313" key="1">
    <source>
        <dbReference type="EMBL" id="MUK51501.1"/>
    </source>
</evidence>
<comment type="caution">
    <text evidence="1">The sequence shown here is derived from an EMBL/GenBank/DDBJ whole genome shotgun (WGS) entry which is preliminary data.</text>
</comment>
<name>A0A844P7Z3_ALIFS</name>
<dbReference type="Gene3D" id="3.30.110.190">
    <property type="match status" value="1"/>
</dbReference>
<gene>
    <name evidence="1" type="ORF">GNP88_20660</name>
</gene>
<reference evidence="1 2" key="1">
    <citation type="submission" date="2019-11" db="EMBL/GenBank/DDBJ databases">
        <title>Using colonization assays and comparative genomics to discover symbiosis behaviors and factors in Vibrio fischeri.</title>
        <authorList>
            <person name="Bongrand C."/>
            <person name="Moriano-Gutierrez S."/>
            <person name="Arevalo P."/>
            <person name="Mcfall-Ngai M."/>
            <person name="Visick K."/>
            <person name="Polz M.F."/>
            <person name="Ruby E.G."/>
        </authorList>
    </citation>
    <scope>NUCLEOTIDE SEQUENCE [LARGE SCALE GENOMIC DNA]</scope>
    <source>
        <strain evidence="2">emors.4.1</strain>
    </source>
</reference>
<proteinExistence type="predicted"/>
<dbReference type="AlphaFoldDB" id="A0A844P7Z3"/>
<organism evidence="1 2">
    <name type="scientific">Aliivibrio fischeri</name>
    <name type="common">Vibrio fischeri</name>
    <dbReference type="NCBI Taxonomy" id="668"/>
    <lineage>
        <taxon>Bacteria</taxon>
        <taxon>Pseudomonadati</taxon>
        <taxon>Pseudomonadota</taxon>
        <taxon>Gammaproteobacteria</taxon>
        <taxon>Vibrionales</taxon>
        <taxon>Vibrionaceae</taxon>
        <taxon>Aliivibrio</taxon>
    </lineage>
</organism>
<evidence type="ECO:0000313" key="2">
    <source>
        <dbReference type="Proteomes" id="UP000448038"/>
    </source>
</evidence>
<dbReference type="EMBL" id="WOBN01000064">
    <property type="protein sequence ID" value="MUK51501.1"/>
    <property type="molecule type" value="Genomic_DNA"/>
</dbReference>
<accession>A0A844P7Z3</accession>
<dbReference type="InterPro" id="IPR025506">
    <property type="entry name" value="Abi_alpha"/>
</dbReference>
<protein>
    <submittedName>
        <fullName evidence="1">DUF4393 domain-containing protein</fullName>
    </submittedName>
</protein>
<dbReference type="Proteomes" id="UP000448038">
    <property type="component" value="Unassembled WGS sequence"/>
</dbReference>
<dbReference type="Pfam" id="PF14337">
    <property type="entry name" value="Abi_alpha"/>
    <property type="match status" value="1"/>
</dbReference>